<comment type="caution">
    <text evidence="12">The sequence shown here is derived from an EMBL/GenBank/DDBJ whole genome shotgun (WGS) entry which is preliminary data.</text>
</comment>
<comment type="similarity">
    <text evidence="8">Belongs to the glycosyl hydrolase 18 family.</text>
</comment>
<dbReference type="GO" id="GO:0000272">
    <property type="term" value="P:polysaccharide catabolic process"/>
    <property type="evidence" value="ECO:0007669"/>
    <property type="project" value="UniProtKB-KW"/>
</dbReference>
<sequence length="520" mass="55610">MRSLATTLAIALLASLAALVAAQNAQQNVYSYYYGLDTGVQPYEQPGNKITHVLFSFANILQDGTITLTGPAHSAAGRDAYTKATKKVFKHFDEKPCACSGECLKGEAWQLFLFKKKYPHIKTILSVGGWTWSDNFSTVFANAGARKRAIDSAKSLMDELGMDGLDIDWEFPTSTDKTKAEYPFWSSSPQDWDNLAVFFEQARAAYGNKYLLTYAMTAFVYPNSDKAVASLGKTLDAMLVMSYEFHHGRGMTWATYTLKVPSSDAPALQTHNVQAGLETFVKAGVPKEKIVVGIPLYGNGYVGLSPNTQWLDNIPGLGAPTTGSVKMVEPVPYNTLLPTVTRPGWKKTVDPKRGITSYFNGSSVWFVESPESVKQKAEFVKSSGYAGIMLWNSNQDYKESAPESLISAIASVYPATTNGPDVRKTPFCLQESPKWCNLKCGYKHPEGDFLTAAPSTGAGDSKPAPGSGSGTAPSVPGNNQPGGSTNAQGQGGASPSGATKGSVAGVFSLLVVAATAAVLL</sequence>
<dbReference type="InterPro" id="IPR017853">
    <property type="entry name" value="GH"/>
</dbReference>
<feature type="chain" id="PRO_5012011152" evidence="10">
    <location>
        <begin position="23"/>
        <end position="520"/>
    </location>
</feature>
<dbReference type="InterPro" id="IPR001579">
    <property type="entry name" value="Glyco_hydro_18_chit_AS"/>
</dbReference>
<dbReference type="PROSITE" id="PS01095">
    <property type="entry name" value="GH18_1"/>
    <property type="match status" value="1"/>
</dbReference>
<keyword evidence="5 7" id="KW-0326">Glycosidase</keyword>
<dbReference type="InterPro" id="IPR050314">
    <property type="entry name" value="Glycosyl_Hydrlase_18"/>
</dbReference>
<keyword evidence="4" id="KW-0119">Carbohydrate metabolism</keyword>
<dbReference type="GO" id="GO:0006032">
    <property type="term" value="P:chitin catabolic process"/>
    <property type="evidence" value="ECO:0007669"/>
    <property type="project" value="UniProtKB-KW"/>
</dbReference>
<evidence type="ECO:0000256" key="5">
    <source>
        <dbReference type="ARBA" id="ARBA00023295"/>
    </source>
</evidence>
<keyword evidence="10" id="KW-0732">Signal</keyword>
<dbReference type="EMBL" id="MCFL01000074">
    <property type="protein sequence ID" value="ORZ30803.1"/>
    <property type="molecule type" value="Genomic_DNA"/>
</dbReference>
<dbReference type="PANTHER" id="PTHR11177:SF317">
    <property type="entry name" value="CHITINASE 12-RELATED"/>
    <property type="match status" value="1"/>
</dbReference>
<evidence type="ECO:0000313" key="13">
    <source>
        <dbReference type="Proteomes" id="UP000193411"/>
    </source>
</evidence>
<protein>
    <submittedName>
        <fullName evidence="12">Glycosyl hydrolases family 18-domain-containing protein</fullName>
    </submittedName>
</protein>
<dbReference type="InterPro" id="IPR029070">
    <property type="entry name" value="Chitinase_insertion_sf"/>
</dbReference>
<comment type="catalytic activity">
    <reaction evidence="1">
        <text>Random endo-hydrolysis of N-acetyl-beta-D-glucosaminide (1-&gt;4)-beta-linkages in chitin and chitodextrins.</text>
        <dbReference type="EC" id="3.2.1.14"/>
    </reaction>
</comment>
<dbReference type="OrthoDB" id="76388at2759"/>
<evidence type="ECO:0000256" key="4">
    <source>
        <dbReference type="ARBA" id="ARBA00023277"/>
    </source>
</evidence>
<feature type="region of interest" description="Disordered" evidence="9">
    <location>
        <begin position="451"/>
        <end position="498"/>
    </location>
</feature>
<evidence type="ECO:0000256" key="2">
    <source>
        <dbReference type="ARBA" id="ARBA00022801"/>
    </source>
</evidence>
<evidence type="ECO:0000256" key="1">
    <source>
        <dbReference type="ARBA" id="ARBA00000822"/>
    </source>
</evidence>
<evidence type="ECO:0000259" key="11">
    <source>
        <dbReference type="PROSITE" id="PS51910"/>
    </source>
</evidence>
<evidence type="ECO:0000256" key="7">
    <source>
        <dbReference type="RuleBase" id="RU000489"/>
    </source>
</evidence>
<dbReference type="GO" id="GO:0008843">
    <property type="term" value="F:endochitinase activity"/>
    <property type="evidence" value="ECO:0007669"/>
    <property type="project" value="UniProtKB-EC"/>
</dbReference>
<dbReference type="PANTHER" id="PTHR11177">
    <property type="entry name" value="CHITINASE"/>
    <property type="match status" value="1"/>
</dbReference>
<dbReference type="InterPro" id="IPR001223">
    <property type="entry name" value="Glyco_hydro18_cat"/>
</dbReference>
<keyword evidence="13" id="KW-1185">Reference proteome</keyword>
<dbReference type="InterPro" id="IPR011583">
    <property type="entry name" value="Chitinase_II/V-like_cat"/>
</dbReference>
<dbReference type="GO" id="GO:0008061">
    <property type="term" value="F:chitin binding"/>
    <property type="evidence" value="ECO:0007669"/>
    <property type="project" value="InterPro"/>
</dbReference>
<dbReference type="STRING" id="765915.A0A1Y2HAT2"/>
<keyword evidence="2 7" id="KW-0378">Hydrolase</keyword>
<dbReference type="AlphaFoldDB" id="A0A1Y2HAT2"/>
<organism evidence="12 13">
    <name type="scientific">Catenaria anguillulae PL171</name>
    <dbReference type="NCBI Taxonomy" id="765915"/>
    <lineage>
        <taxon>Eukaryota</taxon>
        <taxon>Fungi</taxon>
        <taxon>Fungi incertae sedis</taxon>
        <taxon>Blastocladiomycota</taxon>
        <taxon>Blastocladiomycetes</taxon>
        <taxon>Blastocladiales</taxon>
        <taxon>Catenariaceae</taxon>
        <taxon>Catenaria</taxon>
    </lineage>
</organism>
<feature type="domain" description="GH18" evidence="11">
    <location>
        <begin position="27"/>
        <end position="416"/>
    </location>
</feature>
<gene>
    <name evidence="12" type="ORF">BCR44DRAFT_66307</name>
</gene>
<dbReference type="PROSITE" id="PS51910">
    <property type="entry name" value="GH18_2"/>
    <property type="match status" value="1"/>
</dbReference>
<dbReference type="Proteomes" id="UP000193411">
    <property type="component" value="Unassembled WGS sequence"/>
</dbReference>
<evidence type="ECO:0000256" key="8">
    <source>
        <dbReference type="RuleBase" id="RU004453"/>
    </source>
</evidence>
<keyword evidence="3" id="KW-0146">Chitin degradation</keyword>
<dbReference type="Gene3D" id="3.20.20.80">
    <property type="entry name" value="Glycosidases"/>
    <property type="match status" value="1"/>
</dbReference>
<evidence type="ECO:0000313" key="12">
    <source>
        <dbReference type="EMBL" id="ORZ30803.1"/>
    </source>
</evidence>
<evidence type="ECO:0000256" key="10">
    <source>
        <dbReference type="SAM" id="SignalP"/>
    </source>
</evidence>
<accession>A0A1Y2HAT2</accession>
<proteinExistence type="inferred from homology"/>
<feature type="compositionally biased region" description="Polar residues" evidence="9">
    <location>
        <begin position="470"/>
        <end position="486"/>
    </location>
</feature>
<dbReference type="GO" id="GO:0005576">
    <property type="term" value="C:extracellular region"/>
    <property type="evidence" value="ECO:0007669"/>
    <property type="project" value="TreeGrafter"/>
</dbReference>
<feature type="signal peptide" evidence="10">
    <location>
        <begin position="1"/>
        <end position="22"/>
    </location>
</feature>
<dbReference type="SMART" id="SM00636">
    <property type="entry name" value="Glyco_18"/>
    <property type="match status" value="1"/>
</dbReference>
<keyword evidence="6" id="KW-0624">Polysaccharide degradation</keyword>
<evidence type="ECO:0000256" key="9">
    <source>
        <dbReference type="SAM" id="MobiDB-lite"/>
    </source>
</evidence>
<evidence type="ECO:0000256" key="6">
    <source>
        <dbReference type="ARBA" id="ARBA00023326"/>
    </source>
</evidence>
<dbReference type="SUPFAM" id="SSF51445">
    <property type="entry name" value="(Trans)glycosidases"/>
    <property type="match status" value="1"/>
</dbReference>
<reference evidence="12 13" key="1">
    <citation type="submission" date="2016-07" db="EMBL/GenBank/DDBJ databases">
        <title>Pervasive Adenine N6-methylation of Active Genes in Fungi.</title>
        <authorList>
            <consortium name="DOE Joint Genome Institute"/>
            <person name="Mondo S.J."/>
            <person name="Dannebaum R.O."/>
            <person name="Kuo R.C."/>
            <person name="Labutti K."/>
            <person name="Haridas S."/>
            <person name="Kuo A."/>
            <person name="Salamov A."/>
            <person name="Ahrendt S.R."/>
            <person name="Lipzen A."/>
            <person name="Sullivan W."/>
            <person name="Andreopoulos W.B."/>
            <person name="Clum A."/>
            <person name="Lindquist E."/>
            <person name="Daum C."/>
            <person name="Ramamoorthy G.K."/>
            <person name="Gryganskyi A."/>
            <person name="Culley D."/>
            <person name="Magnuson J.K."/>
            <person name="James T.Y."/>
            <person name="O'Malley M.A."/>
            <person name="Stajich J.E."/>
            <person name="Spatafora J.W."/>
            <person name="Visel A."/>
            <person name="Grigoriev I.V."/>
        </authorList>
    </citation>
    <scope>NUCLEOTIDE SEQUENCE [LARGE SCALE GENOMIC DNA]</scope>
    <source>
        <strain evidence="12 13">PL171</strain>
    </source>
</reference>
<dbReference type="Gene3D" id="3.10.50.10">
    <property type="match status" value="1"/>
</dbReference>
<evidence type="ECO:0000256" key="3">
    <source>
        <dbReference type="ARBA" id="ARBA00023024"/>
    </source>
</evidence>
<name>A0A1Y2HAT2_9FUNG</name>
<dbReference type="Pfam" id="PF00704">
    <property type="entry name" value="Glyco_hydro_18"/>
    <property type="match status" value="1"/>
</dbReference>